<dbReference type="Proteomes" id="UP000030019">
    <property type="component" value="Unassembled WGS sequence"/>
</dbReference>
<name>A0A0A0DGK8_9STRE</name>
<reference evidence="2 3" key="1">
    <citation type="submission" date="2014-06" db="EMBL/GenBank/DDBJ databases">
        <authorList>
            <person name="Teng J.L."/>
            <person name="Huang Y."/>
            <person name="Tse H."/>
            <person name="Lau S.K."/>
            <person name="Woo P.C."/>
        </authorList>
    </citation>
    <scope>NUCLEOTIDE SEQUENCE [LARGE SCALE GENOMIC DNA]</scope>
    <source>
        <strain evidence="2 3">HKU4</strain>
    </source>
</reference>
<dbReference type="EMBL" id="JPEN01000070">
    <property type="protein sequence ID" value="KGM36963.1"/>
    <property type="molecule type" value="Genomic_DNA"/>
</dbReference>
<keyword evidence="3" id="KW-1185">Reference proteome</keyword>
<dbReference type="STRING" id="176090.SSIN_1264"/>
<organism evidence="2 3">
    <name type="scientific">Streptococcus sinensis</name>
    <dbReference type="NCBI Taxonomy" id="176090"/>
    <lineage>
        <taxon>Bacteria</taxon>
        <taxon>Bacillati</taxon>
        <taxon>Bacillota</taxon>
        <taxon>Bacilli</taxon>
        <taxon>Lactobacillales</taxon>
        <taxon>Streptococcaceae</taxon>
        <taxon>Streptococcus</taxon>
    </lineage>
</organism>
<evidence type="ECO:0000259" key="1">
    <source>
        <dbReference type="Pfam" id="PF04127"/>
    </source>
</evidence>
<dbReference type="AlphaFoldDB" id="A0A0A0DGK8"/>
<comment type="caution">
    <text evidence="2">The sequence shown here is derived from an EMBL/GenBank/DDBJ whole genome shotgun (WGS) entry which is preliminary data.</text>
</comment>
<dbReference type="PATRIC" id="fig|176090.4.peg.1225"/>
<dbReference type="Pfam" id="PF04127">
    <property type="entry name" value="DFP"/>
    <property type="match status" value="1"/>
</dbReference>
<dbReference type="InterPro" id="IPR011848">
    <property type="entry name" value="CoaB_strep"/>
</dbReference>
<dbReference type="InterPro" id="IPR007085">
    <property type="entry name" value="DNA/pantothenate-metab_flavo_C"/>
</dbReference>
<dbReference type="GO" id="GO:0015937">
    <property type="term" value="P:coenzyme A biosynthetic process"/>
    <property type="evidence" value="ECO:0007669"/>
    <property type="project" value="UniProtKB-ARBA"/>
</dbReference>
<dbReference type="eggNOG" id="COG0452">
    <property type="taxonomic scope" value="Bacteria"/>
</dbReference>
<dbReference type="Gene3D" id="3.40.50.10300">
    <property type="entry name" value="CoaB-like"/>
    <property type="match status" value="1"/>
</dbReference>
<proteinExistence type="predicted"/>
<dbReference type="EC" id="6.3.2.5" evidence="2"/>
<dbReference type="InterPro" id="IPR035929">
    <property type="entry name" value="CoaB-like_sf"/>
</dbReference>
<evidence type="ECO:0000313" key="2">
    <source>
        <dbReference type="EMBL" id="KGM36963.1"/>
    </source>
</evidence>
<keyword evidence="2" id="KW-0436">Ligase</keyword>
<gene>
    <name evidence="2" type="ORF">SSIN_1264</name>
</gene>
<dbReference type="RefSeq" id="WP_037616944.1">
    <property type="nucleotide sequence ID" value="NZ_JPEN01000070.1"/>
</dbReference>
<accession>A0A0A0DGK8</accession>
<protein>
    <submittedName>
        <fullName evidence="2">Phosphopantothenoylcysteine synthetase</fullName>
        <ecNumber evidence="2">6.3.2.5</ecNumber>
    </submittedName>
</protein>
<dbReference type="SUPFAM" id="SSF102645">
    <property type="entry name" value="CoaB-like"/>
    <property type="match status" value="1"/>
</dbReference>
<sequence length="230" mass="25375">MNILITSGGTSEKIDQVRSITNHSTGQLGKIIAEHCLANGATVTLLTTEKAVKPAPHEQLTIRMIENTNQLLLAMRELVPAHDVLIHSMAVSDYKPIYMAGFEEVLASSDMTEFLDKSNSQSKISSADDYQVLFLKKNPKIISKVKEWNPNIRLIGFKLLVDVSQEELLTTARSSLIKNQAELIVANDLAEISSGLHHAYLVGQNTVTEAFSKEDIAEKLLDHIQKGGRL</sequence>
<dbReference type="NCBIfam" id="TIGR02114">
    <property type="entry name" value="coaB_strep"/>
    <property type="match status" value="1"/>
</dbReference>
<dbReference type="NCBIfam" id="NF005231">
    <property type="entry name" value="PRK06732.1"/>
    <property type="match status" value="1"/>
</dbReference>
<dbReference type="GO" id="GO:0004632">
    <property type="term" value="F:phosphopantothenate--cysteine ligase activity"/>
    <property type="evidence" value="ECO:0007669"/>
    <property type="project" value="UniProtKB-EC"/>
</dbReference>
<evidence type="ECO:0000313" key="3">
    <source>
        <dbReference type="Proteomes" id="UP000030019"/>
    </source>
</evidence>
<feature type="domain" description="DNA/pantothenate metabolism flavoprotein C-terminal" evidence="1">
    <location>
        <begin position="2"/>
        <end position="226"/>
    </location>
</feature>